<protein>
    <recommendedName>
        <fullName evidence="4">Flp pilus assembly protein RcpC/CpaB domain-containing protein</fullName>
    </recommendedName>
</protein>
<dbReference type="RefSeq" id="WP_264244382.1">
    <property type="nucleotide sequence ID" value="NZ_CP107567.1"/>
</dbReference>
<accession>A0ABY6I6N8</accession>
<dbReference type="EMBL" id="CP107567">
    <property type="protein sequence ID" value="UYQ62666.1"/>
    <property type="molecule type" value="Genomic_DNA"/>
</dbReference>
<evidence type="ECO:0008006" key="4">
    <source>
        <dbReference type="Google" id="ProtNLM"/>
    </source>
</evidence>
<organism evidence="2 3">
    <name type="scientific">Streptomyces peucetius</name>
    <dbReference type="NCBI Taxonomy" id="1950"/>
    <lineage>
        <taxon>Bacteria</taxon>
        <taxon>Bacillati</taxon>
        <taxon>Actinomycetota</taxon>
        <taxon>Actinomycetes</taxon>
        <taxon>Kitasatosporales</taxon>
        <taxon>Streptomycetaceae</taxon>
        <taxon>Streptomyces</taxon>
    </lineage>
</organism>
<proteinExistence type="predicted"/>
<name>A0ABY6I6N8_STRPE</name>
<evidence type="ECO:0000313" key="3">
    <source>
        <dbReference type="Proteomes" id="UP001163878"/>
    </source>
</evidence>
<feature type="region of interest" description="Disordered" evidence="1">
    <location>
        <begin position="49"/>
        <end position="80"/>
    </location>
</feature>
<evidence type="ECO:0000313" key="2">
    <source>
        <dbReference type="EMBL" id="UYQ62666.1"/>
    </source>
</evidence>
<reference evidence="2" key="1">
    <citation type="submission" date="2022-10" db="EMBL/GenBank/DDBJ databases">
        <title>Cytochrome P450 Catalyzes Benzene Ring Formation in the Biosynthesis of Trialkyl-Substituted Aromatic Polyketides.</title>
        <authorList>
            <person name="Zhao E."/>
            <person name="Ge H."/>
        </authorList>
    </citation>
    <scope>NUCLEOTIDE SEQUENCE</scope>
    <source>
        <strain evidence="2">NA0869</strain>
    </source>
</reference>
<gene>
    <name evidence="2" type="ORF">OGH68_15035</name>
</gene>
<sequence>MPPFAPLRVRGGAQRLRRALWRQRRTMAAGLAVTAAALAASTARGADASGTVAGHEARGGAGGGSPAAASPARERRPATELVSAPVRIADAATVRLLRPGDRVDVIAATDAPTGQPSEAKVVASGVRVAEVPGTGGEAMGGGALVVLTVSRATATELAGAAATSRLAVTVC</sequence>
<keyword evidence="3" id="KW-1185">Reference proteome</keyword>
<evidence type="ECO:0000256" key="1">
    <source>
        <dbReference type="SAM" id="MobiDB-lite"/>
    </source>
</evidence>
<dbReference type="Proteomes" id="UP001163878">
    <property type="component" value="Chromosome"/>
</dbReference>